<dbReference type="PANTHER" id="PTHR11935">
    <property type="entry name" value="BETA LACTAMASE DOMAIN"/>
    <property type="match status" value="1"/>
</dbReference>
<accession>A0A9Q1Q734</accession>
<dbReference type="EMBL" id="JAKOGI010000686">
    <property type="protein sequence ID" value="KAJ8431487.1"/>
    <property type="molecule type" value="Genomic_DNA"/>
</dbReference>
<keyword evidence="4" id="KW-1185">Reference proteome</keyword>
<name>A0A9Q1Q734_9CARY</name>
<sequence>MKIFHIPCLEDNYAYLIVDEPTKEAAVVDPVEPEKVLEVAKQNGASVKMVLTTHHHWIAYSITQFYSAVDWCGSATWDHAGGNEKIRQLVPGIKVYGGSIDNVKGCTNKVDNGDKISLGAEVDILSLHTPCPPPPSKPPVTTSRHHSSLRWPLLTTTHPSLEATIVGIPRNPNFANPSLRPNLEP</sequence>
<reference evidence="3" key="1">
    <citation type="submission" date="2022-04" db="EMBL/GenBank/DDBJ databases">
        <title>Carnegiea gigantea Genome sequencing and assembly v2.</title>
        <authorList>
            <person name="Copetti D."/>
            <person name="Sanderson M.J."/>
            <person name="Burquez A."/>
            <person name="Wojciechowski M.F."/>
        </authorList>
    </citation>
    <scope>NUCLEOTIDE SEQUENCE</scope>
    <source>
        <strain evidence="3">SGP5-SGP5p</strain>
        <tissue evidence="3">Aerial part</tissue>
    </source>
</reference>
<dbReference type="PANTHER" id="PTHR11935:SF94">
    <property type="entry name" value="TENZING NORGAY, ISOFORM C"/>
    <property type="match status" value="1"/>
</dbReference>
<dbReference type="SUPFAM" id="SSF56281">
    <property type="entry name" value="Metallo-hydrolase/oxidoreductase"/>
    <property type="match status" value="1"/>
</dbReference>
<dbReference type="InterPro" id="IPR036866">
    <property type="entry name" value="RibonucZ/Hydroxyglut_hydro"/>
</dbReference>
<evidence type="ECO:0000256" key="1">
    <source>
        <dbReference type="ARBA" id="ARBA00011917"/>
    </source>
</evidence>
<proteinExistence type="predicted"/>
<evidence type="ECO:0000313" key="3">
    <source>
        <dbReference type="EMBL" id="KAJ8431487.1"/>
    </source>
</evidence>
<gene>
    <name evidence="3" type="ORF">Cgig2_032258</name>
</gene>
<dbReference type="CDD" id="cd07723">
    <property type="entry name" value="hydroxyacylglutathione_hydrolase_MBL-fold"/>
    <property type="match status" value="1"/>
</dbReference>
<protein>
    <recommendedName>
        <fullName evidence="1">hydroxyacylglutathione hydrolase</fullName>
        <ecNumber evidence="1">3.1.2.6</ecNumber>
    </recommendedName>
    <alternativeName>
        <fullName evidence="2">Glyoxalase II</fullName>
    </alternativeName>
</protein>
<dbReference type="Proteomes" id="UP001153076">
    <property type="component" value="Unassembled WGS sequence"/>
</dbReference>
<dbReference type="AlphaFoldDB" id="A0A9Q1Q734"/>
<dbReference type="EC" id="3.1.2.6" evidence="1"/>
<organism evidence="3 4">
    <name type="scientific">Carnegiea gigantea</name>
    <dbReference type="NCBI Taxonomy" id="171969"/>
    <lineage>
        <taxon>Eukaryota</taxon>
        <taxon>Viridiplantae</taxon>
        <taxon>Streptophyta</taxon>
        <taxon>Embryophyta</taxon>
        <taxon>Tracheophyta</taxon>
        <taxon>Spermatophyta</taxon>
        <taxon>Magnoliopsida</taxon>
        <taxon>eudicotyledons</taxon>
        <taxon>Gunneridae</taxon>
        <taxon>Pentapetalae</taxon>
        <taxon>Caryophyllales</taxon>
        <taxon>Cactineae</taxon>
        <taxon>Cactaceae</taxon>
        <taxon>Cactoideae</taxon>
        <taxon>Echinocereeae</taxon>
        <taxon>Carnegiea</taxon>
    </lineage>
</organism>
<dbReference type="InterPro" id="IPR035680">
    <property type="entry name" value="Clx_II_MBL"/>
</dbReference>
<dbReference type="GO" id="GO:0004416">
    <property type="term" value="F:hydroxyacylglutathione hydrolase activity"/>
    <property type="evidence" value="ECO:0007669"/>
    <property type="project" value="UniProtKB-EC"/>
</dbReference>
<comment type="caution">
    <text evidence="3">The sequence shown here is derived from an EMBL/GenBank/DDBJ whole genome shotgun (WGS) entry which is preliminary data.</text>
</comment>
<dbReference type="OrthoDB" id="515692at2759"/>
<evidence type="ECO:0000313" key="4">
    <source>
        <dbReference type="Proteomes" id="UP001153076"/>
    </source>
</evidence>
<dbReference type="Gene3D" id="3.60.15.10">
    <property type="entry name" value="Ribonuclease Z/Hydroxyacylglutathione hydrolase-like"/>
    <property type="match status" value="1"/>
</dbReference>
<evidence type="ECO:0000256" key="2">
    <source>
        <dbReference type="ARBA" id="ARBA00031044"/>
    </source>
</evidence>